<gene>
    <name evidence="11" type="ORF">FWK35_00031191</name>
</gene>
<accession>A0A6G0VVL0</accession>
<keyword evidence="7" id="KW-0804">Transcription</keyword>
<evidence type="ECO:0000259" key="10">
    <source>
        <dbReference type="PROSITE" id="PS50808"/>
    </source>
</evidence>
<dbReference type="Pfam" id="PF05699">
    <property type="entry name" value="Dimer_Tnp_hAT"/>
    <property type="match status" value="1"/>
</dbReference>
<dbReference type="GO" id="GO:0003677">
    <property type="term" value="F:DNA binding"/>
    <property type="evidence" value="ECO:0007669"/>
    <property type="project" value="UniProtKB-KW"/>
</dbReference>
<evidence type="ECO:0000313" key="11">
    <source>
        <dbReference type="EMBL" id="KAF0711175.1"/>
    </source>
</evidence>
<keyword evidence="2" id="KW-0479">Metal-binding</keyword>
<keyword evidence="5" id="KW-0805">Transcription regulation</keyword>
<protein>
    <submittedName>
        <fullName evidence="11">Zinc finger BED domain-containing protein 4-like</fullName>
    </submittedName>
</protein>
<dbReference type="Proteomes" id="UP000478052">
    <property type="component" value="Unassembled WGS sequence"/>
</dbReference>
<comment type="subcellular location">
    <subcellularLocation>
        <location evidence="1">Nucleus</location>
    </subcellularLocation>
</comment>
<comment type="caution">
    <text evidence="11">The sequence shown here is derived from an EMBL/GenBank/DDBJ whole genome shotgun (WGS) entry which is preliminary data.</text>
</comment>
<dbReference type="GO" id="GO:0046983">
    <property type="term" value="F:protein dimerization activity"/>
    <property type="evidence" value="ECO:0007669"/>
    <property type="project" value="InterPro"/>
</dbReference>
<dbReference type="GO" id="GO:0008270">
    <property type="term" value="F:zinc ion binding"/>
    <property type="evidence" value="ECO:0007669"/>
    <property type="project" value="UniProtKB-KW"/>
</dbReference>
<sequence>MGKISDIWQHFDKLNRNESKCKICKKIYKTSGNTTNLRTHLEKMHNIPKSAPGTLTNDPSLDECDEHDTVSGDTTVKKKSSAQMSIAQSFSHVSSFSSGKNHTEIIDALLFCICKDNLPFSTVEGQGFKHFLSVACPLYNIPTRNTIKNKIDQKYEDLARTFKERIKNKDVSLTSDIWTDLQMTSYLGITIHFLEKNTFVSGTLGVYELNERHKSEYISSCFKQILSDWEINKSNVLAIVTDNAANMKKAAQDTFGIKKFIPCIAHTINLIADGAITNCSKLNELIEKVRNIVKFVKNSVIINDELRRKQKSEGIPDGKILNMILDVKTRWNSLYYMVERFLFLYKMLAPILLENPKAPNNISSRDLQDLKECKDLLRPLEDLTKKLSGQKYAVLSTILPLINCVRDATSHIEVTSSIGIDLKKNILNELNVRFNNLEIFYDFPIATLLDPRFKTLHFKDPANCVKATDKVKQILMKLELEQRTQIQLNEPTTIGEPEVTEVSITPSFDLWTYHTSKANTQIEDRTEPIYQELYDFLAKPVVSNLNTSPLDAWEVMDSMYPNLHKIARQKIGIIATSVPSERLFSKSSATLSKTRNRLQGKRMSKLVFLSSLEKEDWF</sequence>
<dbReference type="EMBL" id="VUJU01011367">
    <property type="protein sequence ID" value="KAF0711175.1"/>
    <property type="molecule type" value="Genomic_DNA"/>
</dbReference>
<evidence type="ECO:0000313" key="12">
    <source>
        <dbReference type="Proteomes" id="UP000478052"/>
    </source>
</evidence>
<evidence type="ECO:0000256" key="6">
    <source>
        <dbReference type="ARBA" id="ARBA00023125"/>
    </source>
</evidence>
<evidence type="ECO:0000256" key="4">
    <source>
        <dbReference type="ARBA" id="ARBA00022833"/>
    </source>
</evidence>
<reference evidence="11 12" key="1">
    <citation type="submission" date="2019-08" db="EMBL/GenBank/DDBJ databases">
        <title>Whole genome of Aphis craccivora.</title>
        <authorList>
            <person name="Voronova N.V."/>
            <person name="Shulinski R.S."/>
            <person name="Bandarenka Y.V."/>
            <person name="Zhorov D.G."/>
            <person name="Warner D."/>
        </authorList>
    </citation>
    <scope>NUCLEOTIDE SEQUENCE [LARGE SCALE GENOMIC DNA]</scope>
    <source>
        <strain evidence="11">180601</strain>
        <tissue evidence="11">Whole Body</tissue>
    </source>
</reference>
<evidence type="ECO:0000256" key="7">
    <source>
        <dbReference type="ARBA" id="ARBA00023163"/>
    </source>
</evidence>
<dbReference type="SUPFAM" id="SSF57667">
    <property type="entry name" value="beta-beta-alpha zinc fingers"/>
    <property type="match status" value="1"/>
</dbReference>
<name>A0A6G0VVL0_APHCR</name>
<evidence type="ECO:0000256" key="2">
    <source>
        <dbReference type="ARBA" id="ARBA00022723"/>
    </source>
</evidence>
<dbReference type="OrthoDB" id="6593431at2759"/>
<keyword evidence="12" id="KW-1185">Reference proteome</keyword>
<dbReference type="InterPro" id="IPR008906">
    <property type="entry name" value="HATC_C_dom"/>
</dbReference>
<dbReference type="GO" id="GO:0005634">
    <property type="term" value="C:nucleus"/>
    <property type="evidence" value="ECO:0007669"/>
    <property type="project" value="UniProtKB-SubCell"/>
</dbReference>
<proteinExistence type="predicted"/>
<keyword evidence="4" id="KW-0862">Zinc</keyword>
<dbReference type="PANTHER" id="PTHR46481">
    <property type="entry name" value="ZINC FINGER BED DOMAIN-CONTAINING PROTEIN 4"/>
    <property type="match status" value="1"/>
</dbReference>
<dbReference type="PROSITE" id="PS50808">
    <property type="entry name" value="ZF_BED"/>
    <property type="match status" value="1"/>
</dbReference>
<dbReference type="Pfam" id="PF04937">
    <property type="entry name" value="DUF659"/>
    <property type="match status" value="1"/>
</dbReference>
<dbReference type="InterPro" id="IPR012337">
    <property type="entry name" value="RNaseH-like_sf"/>
</dbReference>
<evidence type="ECO:0000256" key="1">
    <source>
        <dbReference type="ARBA" id="ARBA00004123"/>
    </source>
</evidence>
<dbReference type="InterPro" id="IPR007021">
    <property type="entry name" value="DUF659"/>
</dbReference>
<dbReference type="InterPro" id="IPR003656">
    <property type="entry name" value="Znf_BED"/>
</dbReference>
<dbReference type="AlphaFoldDB" id="A0A6G0VVL0"/>
<dbReference type="InterPro" id="IPR036236">
    <property type="entry name" value="Znf_C2H2_sf"/>
</dbReference>
<keyword evidence="8" id="KW-0539">Nucleus</keyword>
<evidence type="ECO:0000256" key="9">
    <source>
        <dbReference type="PROSITE-ProRule" id="PRU00027"/>
    </source>
</evidence>
<dbReference type="Pfam" id="PF02892">
    <property type="entry name" value="zf-BED"/>
    <property type="match status" value="1"/>
</dbReference>
<evidence type="ECO:0000256" key="3">
    <source>
        <dbReference type="ARBA" id="ARBA00022771"/>
    </source>
</evidence>
<organism evidence="11 12">
    <name type="scientific">Aphis craccivora</name>
    <name type="common">Cowpea aphid</name>
    <dbReference type="NCBI Taxonomy" id="307492"/>
    <lineage>
        <taxon>Eukaryota</taxon>
        <taxon>Metazoa</taxon>
        <taxon>Ecdysozoa</taxon>
        <taxon>Arthropoda</taxon>
        <taxon>Hexapoda</taxon>
        <taxon>Insecta</taxon>
        <taxon>Pterygota</taxon>
        <taxon>Neoptera</taxon>
        <taxon>Paraneoptera</taxon>
        <taxon>Hemiptera</taxon>
        <taxon>Sternorrhyncha</taxon>
        <taxon>Aphidomorpha</taxon>
        <taxon>Aphidoidea</taxon>
        <taxon>Aphididae</taxon>
        <taxon>Aphidini</taxon>
        <taxon>Aphis</taxon>
        <taxon>Aphis</taxon>
    </lineage>
</organism>
<dbReference type="SUPFAM" id="SSF53098">
    <property type="entry name" value="Ribonuclease H-like"/>
    <property type="match status" value="1"/>
</dbReference>
<evidence type="ECO:0000256" key="5">
    <source>
        <dbReference type="ARBA" id="ARBA00023015"/>
    </source>
</evidence>
<dbReference type="SUPFAM" id="SSF140996">
    <property type="entry name" value="Hermes dimerisation domain"/>
    <property type="match status" value="1"/>
</dbReference>
<dbReference type="GO" id="GO:0009791">
    <property type="term" value="P:post-embryonic development"/>
    <property type="evidence" value="ECO:0007669"/>
    <property type="project" value="UniProtKB-ARBA"/>
</dbReference>
<evidence type="ECO:0000256" key="8">
    <source>
        <dbReference type="ARBA" id="ARBA00023242"/>
    </source>
</evidence>
<dbReference type="SMART" id="SM00614">
    <property type="entry name" value="ZnF_BED"/>
    <property type="match status" value="1"/>
</dbReference>
<dbReference type="PANTHER" id="PTHR46481:SF10">
    <property type="entry name" value="ZINC FINGER BED DOMAIN-CONTAINING PROTEIN 39"/>
    <property type="match status" value="1"/>
</dbReference>
<keyword evidence="6" id="KW-0238">DNA-binding</keyword>
<keyword evidence="3 9" id="KW-0863">Zinc-finger</keyword>
<feature type="domain" description="BED-type" evidence="10">
    <location>
        <begin position="2"/>
        <end position="45"/>
    </location>
</feature>
<dbReference type="InterPro" id="IPR052035">
    <property type="entry name" value="ZnF_BED_domain_contain"/>
</dbReference>